<evidence type="ECO:0000256" key="1">
    <source>
        <dbReference type="SAM" id="Phobius"/>
    </source>
</evidence>
<dbReference type="AlphaFoldDB" id="K5WP61"/>
<accession>K5WP61</accession>
<feature type="transmembrane region" description="Helical" evidence="1">
    <location>
        <begin position="137"/>
        <end position="157"/>
    </location>
</feature>
<name>K5WP61_PHACS</name>
<feature type="transmembrane region" description="Helical" evidence="1">
    <location>
        <begin position="112"/>
        <end position="131"/>
    </location>
</feature>
<dbReference type="InParanoid" id="K5WP61"/>
<feature type="transmembrane region" description="Helical" evidence="1">
    <location>
        <begin position="237"/>
        <end position="255"/>
    </location>
</feature>
<dbReference type="HOGENOM" id="CLU_026024_0_0_1"/>
<evidence type="ECO:0000313" key="2">
    <source>
        <dbReference type="EMBL" id="EKM52127.1"/>
    </source>
</evidence>
<proteinExistence type="predicted"/>
<keyword evidence="3" id="KW-1185">Reference proteome</keyword>
<dbReference type="EMBL" id="JH930476">
    <property type="protein sequence ID" value="EKM52127.1"/>
    <property type="molecule type" value="Genomic_DNA"/>
</dbReference>
<keyword evidence="1" id="KW-1133">Transmembrane helix</keyword>
<reference evidence="2 3" key="1">
    <citation type="journal article" date="2012" name="BMC Genomics">
        <title>Comparative genomics of the white-rot fungi, Phanerochaete carnosa and P. chrysosporium, to elucidate the genetic basis of the distinct wood types they colonize.</title>
        <authorList>
            <person name="Suzuki H."/>
            <person name="MacDonald J."/>
            <person name="Syed K."/>
            <person name="Salamov A."/>
            <person name="Hori C."/>
            <person name="Aerts A."/>
            <person name="Henrissat B."/>
            <person name="Wiebenga A."/>
            <person name="vanKuyk P.A."/>
            <person name="Barry K."/>
            <person name="Lindquist E."/>
            <person name="LaButti K."/>
            <person name="Lapidus A."/>
            <person name="Lucas S."/>
            <person name="Coutinho P."/>
            <person name="Gong Y."/>
            <person name="Samejima M."/>
            <person name="Mahadevan R."/>
            <person name="Abou-Zaid M."/>
            <person name="de Vries R.P."/>
            <person name="Igarashi K."/>
            <person name="Yadav J.S."/>
            <person name="Grigoriev I.V."/>
            <person name="Master E.R."/>
        </authorList>
    </citation>
    <scope>NUCLEOTIDE SEQUENCE [LARGE SCALE GENOMIC DNA]</scope>
    <source>
        <strain evidence="2 3">HHB-10118-sp</strain>
    </source>
</reference>
<gene>
    <name evidence="2" type="ORF">PHACADRAFT_262611</name>
</gene>
<keyword evidence="1" id="KW-0472">Membrane</keyword>
<keyword evidence="1" id="KW-0812">Transmembrane</keyword>
<organism evidence="2 3">
    <name type="scientific">Phanerochaete carnosa (strain HHB-10118-sp)</name>
    <name type="common">White-rot fungus</name>
    <name type="synonym">Peniophora carnosa</name>
    <dbReference type="NCBI Taxonomy" id="650164"/>
    <lineage>
        <taxon>Eukaryota</taxon>
        <taxon>Fungi</taxon>
        <taxon>Dikarya</taxon>
        <taxon>Basidiomycota</taxon>
        <taxon>Agaricomycotina</taxon>
        <taxon>Agaricomycetes</taxon>
        <taxon>Polyporales</taxon>
        <taxon>Phanerochaetaceae</taxon>
        <taxon>Phanerochaete</taxon>
    </lineage>
</organism>
<dbReference type="KEGG" id="pco:PHACADRAFT_262611"/>
<dbReference type="RefSeq" id="XP_007399907.1">
    <property type="nucleotide sequence ID" value="XM_007399845.1"/>
</dbReference>
<dbReference type="GeneID" id="18918330"/>
<sequence length="323" mass="34978">MASTLHLSDFVYPQAANLIAFAPLPAIITRTALTGGASFLDTFFLVPGILSQQDAVKVNDGEYPATAAMTSGYVFRVENQATVAFLQRVGKTGHLVDVDVYKTNDLSHIDPIASLSYLAGISSTMVVAVLLVAMKDYAALMFLGTLMAARFLNVVVIKRRATLGWKGVKEPGQMGDLMILASQDRWIRMRGTVDDLKEVTAGSWLQEMQPLDSFLACTASLLMYGSMAFAWKASALGSILTAGLLVLSSALLGICNSTTTKLRMFGCVVGKTGETPYARRRDMADDILKQTQALGYEDNSWAVRLGLVTEIKQDKKDVKSVIL</sequence>
<feature type="transmembrane region" description="Helical" evidence="1">
    <location>
        <begin position="213"/>
        <end position="231"/>
    </location>
</feature>
<evidence type="ECO:0000313" key="3">
    <source>
        <dbReference type="Proteomes" id="UP000008370"/>
    </source>
</evidence>
<dbReference type="Proteomes" id="UP000008370">
    <property type="component" value="Unassembled WGS sequence"/>
</dbReference>
<protein>
    <submittedName>
        <fullName evidence="2">Uncharacterized protein</fullName>
    </submittedName>
</protein>
<dbReference type="OrthoDB" id="2956246at2759"/>